<comment type="caution">
    <text evidence="6">The sequence shown here is derived from an EMBL/GenBank/DDBJ whole genome shotgun (WGS) entry which is preliminary data.</text>
</comment>
<name>A0AAV2B3Z0_9ARAC</name>
<reference evidence="6 7" key="1">
    <citation type="submission" date="2024-04" db="EMBL/GenBank/DDBJ databases">
        <authorList>
            <person name="Rising A."/>
            <person name="Reimegard J."/>
            <person name="Sonavane S."/>
            <person name="Akerstrom W."/>
            <person name="Nylinder S."/>
            <person name="Hedman E."/>
            <person name="Kallberg Y."/>
        </authorList>
    </citation>
    <scope>NUCLEOTIDE SEQUENCE [LARGE SCALE GENOMIC DNA]</scope>
</reference>
<protein>
    <recommendedName>
        <fullName evidence="5">ENPP1-3/EXOG-like endonuclease/phosphodiesterase domain-containing protein</fullName>
    </recommendedName>
</protein>
<dbReference type="Pfam" id="PF01223">
    <property type="entry name" value="Endonuclease_NS"/>
    <property type="match status" value="1"/>
</dbReference>
<dbReference type="InterPro" id="IPR001604">
    <property type="entry name" value="Endo_G_ENPP1-like_dom"/>
</dbReference>
<dbReference type="AlphaFoldDB" id="A0AAV2B3Z0"/>
<dbReference type="Gene3D" id="3.40.570.10">
    <property type="entry name" value="Extracellular Endonuclease, subunit A"/>
    <property type="match status" value="1"/>
</dbReference>
<keyword evidence="4" id="KW-1133">Transmembrane helix</keyword>
<feature type="domain" description="ENPP1-3/EXOG-like endonuclease/phosphodiesterase" evidence="5">
    <location>
        <begin position="536"/>
        <end position="757"/>
    </location>
</feature>
<accession>A0AAV2B3Z0</accession>
<dbReference type="GO" id="GO:0003676">
    <property type="term" value="F:nucleic acid binding"/>
    <property type="evidence" value="ECO:0007669"/>
    <property type="project" value="InterPro"/>
</dbReference>
<dbReference type="GO" id="GO:0046872">
    <property type="term" value="F:metal ion binding"/>
    <property type="evidence" value="ECO:0007669"/>
    <property type="project" value="InterPro"/>
</dbReference>
<dbReference type="InterPro" id="IPR020821">
    <property type="entry name" value="ENPP1-3/EXOG-like_nuc-like"/>
</dbReference>
<keyword evidence="7" id="KW-1185">Reference proteome</keyword>
<dbReference type="SUPFAM" id="SSF54060">
    <property type="entry name" value="His-Me finger endonucleases"/>
    <property type="match status" value="1"/>
</dbReference>
<feature type="region of interest" description="Disordered" evidence="3">
    <location>
        <begin position="455"/>
        <end position="495"/>
    </location>
</feature>
<keyword evidence="4" id="KW-0812">Transmembrane</keyword>
<dbReference type="InterPro" id="IPR017850">
    <property type="entry name" value="Alkaline_phosphatase_core_sf"/>
</dbReference>
<dbReference type="SMART" id="SM00477">
    <property type="entry name" value="NUC"/>
    <property type="match status" value="1"/>
</dbReference>
<feature type="transmembrane region" description="Helical" evidence="4">
    <location>
        <begin position="31"/>
        <end position="51"/>
    </location>
</feature>
<evidence type="ECO:0000256" key="1">
    <source>
        <dbReference type="ARBA" id="ARBA00022801"/>
    </source>
</evidence>
<dbReference type="SUPFAM" id="SSF53649">
    <property type="entry name" value="Alkaline phosphatase-like"/>
    <property type="match status" value="1"/>
</dbReference>
<dbReference type="CDD" id="cd16018">
    <property type="entry name" value="Enpp"/>
    <property type="match status" value="1"/>
</dbReference>
<organism evidence="6 7">
    <name type="scientific">Larinioides sclopetarius</name>
    <dbReference type="NCBI Taxonomy" id="280406"/>
    <lineage>
        <taxon>Eukaryota</taxon>
        <taxon>Metazoa</taxon>
        <taxon>Ecdysozoa</taxon>
        <taxon>Arthropoda</taxon>
        <taxon>Chelicerata</taxon>
        <taxon>Arachnida</taxon>
        <taxon>Araneae</taxon>
        <taxon>Araneomorphae</taxon>
        <taxon>Entelegynae</taxon>
        <taxon>Araneoidea</taxon>
        <taxon>Araneidae</taxon>
        <taxon>Larinioides</taxon>
    </lineage>
</organism>
<dbReference type="GO" id="GO:0016787">
    <property type="term" value="F:hydrolase activity"/>
    <property type="evidence" value="ECO:0007669"/>
    <property type="project" value="UniProtKB-KW"/>
</dbReference>
<dbReference type="Pfam" id="PF01663">
    <property type="entry name" value="Phosphodiest"/>
    <property type="match status" value="1"/>
</dbReference>
<evidence type="ECO:0000256" key="2">
    <source>
        <dbReference type="ARBA" id="ARBA00023180"/>
    </source>
</evidence>
<dbReference type="InterPro" id="IPR044925">
    <property type="entry name" value="His-Me_finger_sf"/>
</dbReference>
<keyword evidence="2" id="KW-0325">Glycoprotein</keyword>
<evidence type="ECO:0000256" key="3">
    <source>
        <dbReference type="SAM" id="MobiDB-lite"/>
    </source>
</evidence>
<evidence type="ECO:0000313" key="7">
    <source>
        <dbReference type="Proteomes" id="UP001497382"/>
    </source>
</evidence>
<evidence type="ECO:0000259" key="5">
    <source>
        <dbReference type="SMART" id="SM00477"/>
    </source>
</evidence>
<dbReference type="PANTHER" id="PTHR10151">
    <property type="entry name" value="ECTONUCLEOTIDE PYROPHOSPHATASE/PHOSPHODIESTERASE"/>
    <property type="match status" value="1"/>
</dbReference>
<dbReference type="Gene3D" id="3.40.720.10">
    <property type="entry name" value="Alkaline Phosphatase, subunit A"/>
    <property type="match status" value="1"/>
</dbReference>
<dbReference type="InterPro" id="IPR002591">
    <property type="entry name" value="Phosphodiest/P_Trfase"/>
</dbReference>
<evidence type="ECO:0000313" key="6">
    <source>
        <dbReference type="EMBL" id="CAL1290971.1"/>
    </source>
</evidence>
<dbReference type="Gene3D" id="3.30.1360.180">
    <property type="match status" value="1"/>
</dbReference>
<dbReference type="InterPro" id="IPR044929">
    <property type="entry name" value="DNA/RNA_non-sp_Endonuclease_sf"/>
</dbReference>
<sequence>MELMQRDLNDAGYASIQGDAEPPWYRRKRTIAGLALIVLIAVVLTVVVLLTSSKGKALDERTFPELPPLQWSNGCPKSPPVCPPSFEGPPPLLLVSIDGFRPDYLERGLTPTLEKLSLCGVRTPYMQPVFPSKTFPNHFSQVTGLYPAWHGILDNFMNDTETGKIFKLGSSTMFKPFWWEAEPIWVSAVKQGKRAATYFWPGSDVKINGTRPTYYRNYSGSVPFEERVDQVHRWLDHPPSERPSFITMYVSEPDAAAHKHGVHSKEVNEALVRVDKIIERLFSGLQMRNLTDCVNVFIMSDHGMADINCSRVINIGEIIDVSKVRNTEGPMGRMQVLAGANTSVEAVLQDLRCSNEHMRVYLKEQLPVRAHYGSHRRIEPIFIDVDNEWNLLREPKAGEWKCSGGMHGYDNFLPDMRAFFTAIGPSLKRNFSAEPFINTELYELMCELTGITPNPNNGTKGSLHHLLKAPSRPLEDEEESSPPTRGTAEHEHKAAECPCNPVPDPQVDTSASLAFHLPFGVPKSATGNDHLLLLHNTDYLLTYCTKQKMATWVAFTLPSKEELSDSSNNCWTGDPRVPADKTVKCTDYDSQFFKENSIFQRSLYHAGFSNASLQTEAMFVTNSIPKSLNHTTLEAKMTAILSRWASEEGPIHVLTGPAFDLLATGIKPGPQEFEGAKRGPLHIPTHLFFVITWCSEKTADLRDCDPHRLLASAFLLPNWPFPLNCEAPERTLKENEARVVDVEKLTGLSLYRALTVYEAVRLRTSLPSDHWRTFA</sequence>
<gene>
    <name evidence="6" type="ORF">LARSCL_LOCUS16808</name>
</gene>
<evidence type="ECO:0000256" key="4">
    <source>
        <dbReference type="SAM" id="Phobius"/>
    </source>
</evidence>
<dbReference type="PANTHER" id="PTHR10151:SF114">
    <property type="entry name" value="ECTONUCLEOTIDE PYROPHOSPHATASE_PHOSPHODIESTERASE C27A7.3"/>
    <property type="match status" value="1"/>
</dbReference>
<keyword evidence="1" id="KW-0378">Hydrolase</keyword>
<dbReference type="EMBL" id="CAXIEN010000272">
    <property type="protein sequence ID" value="CAL1290971.1"/>
    <property type="molecule type" value="Genomic_DNA"/>
</dbReference>
<keyword evidence="4" id="KW-0472">Membrane</keyword>
<dbReference type="Proteomes" id="UP001497382">
    <property type="component" value="Unassembled WGS sequence"/>
</dbReference>
<proteinExistence type="predicted"/>